<proteinExistence type="predicted"/>
<dbReference type="AlphaFoldDB" id="A0A7J6CWQ3"/>
<evidence type="ECO:0000313" key="3">
    <source>
        <dbReference type="Proteomes" id="UP000579812"/>
    </source>
</evidence>
<gene>
    <name evidence="2" type="ORF">G5714_006583</name>
</gene>
<comment type="caution">
    <text evidence="2">The sequence shown here is derived from an EMBL/GenBank/DDBJ whole genome shotgun (WGS) entry which is preliminary data.</text>
</comment>
<reference evidence="2 3" key="1">
    <citation type="submission" date="2020-04" db="EMBL/GenBank/DDBJ databases">
        <title>Chromosome-level genome assembly of a cyprinid fish Onychostoma macrolepis by integration of Nanopore Sequencing, Bionano and Hi-C technology.</title>
        <authorList>
            <person name="Wang D."/>
        </authorList>
    </citation>
    <scope>NUCLEOTIDE SEQUENCE [LARGE SCALE GENOMIC DNA]</scope>
    <source>
        <strain evidence="2">SWU-2019</strain>
        <tissue evidence="2">Muscle</tissue>
    </source>
</reference>
<organism evidence="2 3">
    <name type="scientific">Onychostoma macrolepis</name>
    <dbReference type="NCBI Taxonomy" id="369639"/>
    <lineage>
        <taxon>Eukaryota</taxon>
        <taxon>Metazoa</taxon>
        <taxon>Chordata</taxon>
        <taxon>Craniata</taxon>
        <taxon>Vertebrata</taxon>
        <taxon>Euteleostomi</taxon>
        <taxon>Actinopterygii</taxon>
        <taxon>Neopterygii</taxon>
        <taxon>Teleostei</taxon>
        <taxon>Ostariophysi</taxon>
        <taxon>Cypriniformes</taxon>
        <taxon>Cyprinidae</taxon>
        <taxon>Acrossocheilinae</taxon>
        <taxon>Onychostoma</taxon>
    </lineage>
</organism>
<evidence type="ECO:0000256" key="1">
    <source>
        <dbReference type="SAM" id="MobiDB-lite"/>
    </source>
</evidence>
<feature type="region of interest" description="Disordered" evidence="1">
    <location>
        <begin position="1"/>
        <end position="32"/>
    </location>
</feature>
<name>A0A7J6CWQ3_9TELE</name>
<sequence length="113" mass="12559">MPAILSSDKPAEARTEVQQEAERRASSARSCPSLFSGAAQRTTFINYSGVAAQQRAEKVSLRTDGCRLSVLMKRRLEVDHGVSRHVNLHHVFVQEGRKDLLPQDTNGSNTNRK</sequence>
<protein>
    <submittedName>
        <fullName evidence="2">Uncharacterized protein</fullName>
    </submittedName>
</protein>
<feature type="compositionally biased region" description="Basic and acidic residues" evidence="1">
    <location>
        <begin position="9"/>
        <end position="25"/>
    </location>
</feature>
<keyword evidence="3" id="KW-1185">Reference proteome</keyword>
<accession>A0A7J6CWQ3</accession>
<evidence type="ECO:0000313" key="2">
    <source>
        <dbReference type="EMBL" id="KAF4111788.1"/>
    </source>
</evidence>
<dbReference type="Proteomes" id="UP000579812">
    <property type="component" value="Unassembled WGS sequence"/>
</dbReference>
<dbReference type="EMBL" id="JAAMOB010000006">
    <property type="protein sequence ID" value="KAF4111788.1"/>
    <property type="molecule type" value="Genomic_DNA"/>
</dbReference>